<dbReference type="EMBL" id="JAIWYP010000006">
    <property type="protein sequence ID" value="KAH3804609.1"/>
    <property type="molecule type" value="Genomic_DNA"/>
</dbReference>
<accession>A0A9D4FSH8</accession>
<dbReference type="Proteomes" id="UP000828390">
    <property type="component" value="Unassembled WGS sequence"/>
</dbReference>
<proteinExistence type="predicted"/>
<evidence type="ECO:0000313" key="1">
    <source>
        <dbReference type="EMBL" id="KAH3804609.1"/>
    </source>
</evidence>
<sequence length="241" mass="26916">MSSVSAQNRFKTELLTEISKLEADISQWDDFLCQLAKPMFPKRLLLQPDPVVVTGIPIPVNVESSVSAPPKLLGLTQGRGNGTTGFHRASKGPLVPNALPVPFPSTITIPIPSNARVFNYLPGQSNSPDPSIPPTKKDRDVLTKLPKSLLYYGQSKWFVFQSKFERYARVQDWSDAECADCLGWCLLLTEGRSRDCTLRRAYAAAAGALWRQGANRHRARPFLRCPSGSRRVHRRLVRFGR</sequence>
<name>A0A9D4FSH8_DREPO</name>
<evidence type="ECO:0000313" key="2">
    <source>
        <dbReference type="Proteomes" id="UP000828390"/>
    </source>
</evidence>
<reference evidence="1" key="1">
    <citation type="journal article" date="2019" name="bioRxiv">
        <title>The Genome of the Zebra Mussel, Dreissena polymorpha: A Resource for Invasive Species Research.</title>
        <authorList>
            <person name="McCartney M.A."/>
            <person name="Auch B."/>
            <person name="Kono T."/>
            <person name="Mallez S."/>
            <person name="Zhang Y."/>
            <person name="Obille A."/>
            <person name="Becker A."/>
            <person name="Abrahante J.E."/>
            <person name="Garbe J."/>
            <person name="Badalamenti J.P."/>
            <person name="Herman A."/>
            <person name="Mangelson H."/>
            <person name="Liachko I."/>
            <person name="Sullivan S."/>
            <person name="Sone E.D."/>
            <person name="Koren S."/>
            <person name="Silverstein K.A.T."/>
            <person name="Beckman K.B."/>
            <person name="Gohl D.M."/>
        </authorList>
    </citation>
    <scope>NUCLEOTIDE SEQUENCE</scope>
    <source>
        <strain evidence="1">Duluth1</strain>
        <tissue evidence="1">Whole animal</tissue>
    </source>
</reference>
<comment type="caution">
    <text evidence="1">The sequence shown here is derived from an EMBL/GenBank/DDBJ whole genome shotgun (WGS) entry which is preliminary data.</text>
</comment>
<organism evidence="1 2">
    <name type="scientific">Dreissena polymorpha</name>
    <name type="common">Zebra mussel</name>
    <name type="synonym">Mytilus polymorpha</name>
    <dbReference type="NCBI Taxonomy" id="45954"/>
    <lineage>
        <taxon>Eukaryota</taxon>
        <taxon>Metazoa</taxon>
        <taxon>Spiralia</taxon>
        <taxon>Lophotrochozoa</taxon>
        <taxon>Mollusca</taxon>
        <taxon>Bivalvia</taxon>
        <taxon>Autobranchia</taxon>
        <taxon>Heteroconchia</taxon>
        <taxon>Euheterodonta</taxon>
        <taxon>Imparidentia</taxon>
        <taxon>Neoheterodontei</taxon>
        <taxon>Myida</taxon>
        <taxon>Dreissenoidea</taxon>
        <taxon>Dreissenidae</taxon>
        <taxon>Dreissena</taxon>
    </lineage>
</organism>
<keyword evidence="2" id="KW-1185">Reference proteome</keyword>
<protein>
    <submittedName>
        <fullName evidence="1">Uncharacterized protein</fullName>
    </submittedName>
</protein>
<reference evidence="1" key="2">
    <citation type="submission" date="2020-11" db="EMBL/GenBank/DDBJ databases">
        <authorList>
            <person name="McCartney M.A."/>
            <person name="Auch B."/>
            <person name="Kono T."/>
            <person name="Mallez S."/>
            <person name="Becker A."/>
            <person name="Gohl D.M."/>
            <person name="Silverstein K.A.T."/>
            <person name="Koren S."/>
            <person name="Bechman K.B."/>
            <person name="Herman A."/>
            <person name="Abrahante J.E."/>
            <person name="Garbe J."/>
        </authorList>
    </citation>
    <scope>NUCLEOTIDE SEQUENCE</scope>
    <source>
        <strain evidence="1">Duluth1</strain>
        <tissue evidence="1">Whole animal</tissue>
    </source>
</reference>
<dbReference type="AlphaFoldDB" id="A0A9D4FSH8"/>
<gene>
    <name evidence="1" type="ORF">DPMN_132898</name>
</gene>